<dbReference type="Pfam" id="PF01551">
    <property type="entry name" value="Peptidase_M23"/>
    <property type="match status" value="1"/>
</dbReference>
<dbReference type="PANTHER" id="PTHR21666:SF290">
    <property type="entry name" value="PEPTIDASE M23 DOMAIN PROTEIN"/>
    <property type="match status" value="1"/>
</dbReference>
<dbReference type="SUPFAM" id="SSF51261">
    <property type="entry name" value="Duplicated hybrid motif"/>
    <property type="match status" value="1"/>
</dbReference>
<feature type="domain" description="M23ase beta-sheet core" evidence="1">
    <location>
        <begin position="147"/>
        <end position="241"/>
    </location>
</feature>
<evidence type="ECO:0000313" key="3">
    <source>
        <dbReference type="Proteomes" id="UP000276437"/>
    </source>
</evidence>
<dbReference type="PANTHER" id="PTHR21666">
    <property type="entry name" value="PEPTIDASE-RELATED"/>
    <property type="match status" value="1"/>
</dbReference>
<dbReference type="Proteomes" id="UP000276437">
    <property type="component" value="Chromosome"/>
</dbReference>
<dbReference type="OrthoDB" id="9809488at2"/>
<dbReference type="KEGG" id="mana:MAMMFC1_00381"/>
<dbReference type="InterPro" id="IPR011055">
    <property type="entry name" value="Dup_hybrid_motif"/>
</dbReference>
<accession>A0A348AF99</accession>
<dbReference type="InterPro" id="IPR016047">
    <property type="entry name" value="M23ase_b-sheet_dom"/>
</dbReference>
<proteinExistence type="predicted"/>
<protein>
    <submittedName>
        <fullName evidence="2">Murein DD-endopeptidase MepM</fullName>
        <ecNumber evidence="2">3.4.24.-</ecNumber>
    </submittedName>
</protein>
<keyword evidence="2" id="KW-0378">Hydrolase</keyword>
<evidence type="ECO:0000313" key="2">
    <source>
        <dbReference type="EMBL" id="BBB89747.1"/>
    </source>
</evidence>
<organism evidence="2 3">
    <name type="scientific">Methylomusa anaerophila</name>
    <dbReference type="NCBI Taxonomy" id="1930071"/>
    <lineage>
        <taxon>Bacteria</taxon>
        <taxon>Bacillati</taxon>
        <taxon>Bacillota</taxon>
        <taxon>Negativicutes</taxon>
        <taxon>Selenomonadales</taxon>
        <taxon>Sporomusaceae</taxon>
        <taxon>Methylomusa</taxon>
    </lineage>
</organism>
<dbReference type="EMBL" id="AP018449">
    <property type="protein sequence ID" value="BBB89747.1"/>
    <property type="molecule type" value="Genomic_DNA"/>
</dbReference>
<reference evidence="2 3" key="1">
    <citation type="journal article" date="2018" name="Int. J. Syst. Evol. Microbiol.">
        <title>Methylomusa anaerophila gen. nov., sp. nov., an anaerobic methanol-utilizing bacterium isolated from a microbial fuel cell.</title>
        <authorList>
            <person name="Amano N."/>
            <person name="Yamamuro A."/>
            <person name="Miyahara M."/>
            <person name="Kouzuma A."/>
            <person name="Abe T."/>
            <person name="Watanabe K."/>
        </authorList>
    </citation>
    <scope>NUCLEOTIDE SEQUENCE [LARGE SCALE GENOMIC DNA]</scope>
    <source>
        <strain evidence="2 3">MMFC1</strain>
    </source>
</reference>
<dbReference type="GO" id="GO:0004222">
    <property type="term" value="F:metalloendopeptidase activity"/>
    <property type="evidence" value="ECO:0007669"/>
    <property type="project" value="TreeGrafter"/>
</dbReference>
<dbReference type="RefSeq" id="WP_126305986.1">
    <property type="nucleotide sequence ID" value="NZ_AP018449.1"/>
</dbReference>
<gene>
    <name evidence="2" type="primary">mepM_1</name>
    <name evidence="2" type="ORF">MAMMFC1_00381</name>
</gene>
<sequence>MAQIWNRIVSNLRSRFRTSDKSSWQYYYCQKINYGWLKKPIAAVCLFVVLYGAHLSDTWLGLQTDNAVRYILSQNVDVDYWADRAAEYGSKYFPHALNWPSLPVVKQIRNTIAKPADPLMYMTKPVEGQLVSPFGWRSHPVLKQENFHEGIDVAAPAGASVKAAAPGKIKLITESAQLGKVLIIEHGQNIETLYGHLNEVLVQDGENVSQGQVIARVGQTGMTDTPVLYFEVRENGTAIDPMTRIKGQFPQSDVN</sequence>
<evidence type="ECO:0000259" key="1">
    <source>
        <dbReference type="Pfam" id="PF01551"/>
    </source>
</evidence>
<dbReference type="CDD" id="cd12797">
    <property type="entry name" value="M23_peptidase"/>
    <property type="match status" value="1"/>
</dbReference>
<dbReference type="InterPro" id="IPR050570">
    <property type="entry name" value="Cell_wall_metabolism_enzyme"/>
</dbReference>
<dbReference type="EC" id="3.4.24.-" evidence="2"/>
<name>A0A348AF99_9FIRM</name>
<dbReference type="AlphaFoldDB" id="A0A348AF99"/>
<dbReference type="Gene3D" id="2.70.70.10">
    <property type="entry name" value="Glucose Permease (Domain IIA)"/>
    <property type="match status" value="1"/>
</dbReference>
<keyword evidence="3" id="KW-1185">Reference proteome</keyword>